<dbReference type="PROSITE" id="PS00687">
    <property type="entry name" value="ALDEHYDE_DEHYDR_GLU"/>
    <property type="match status" value="1"/>
</dbReference>
<evidence type="ECO:0000256" key="2">
    <source>
        <dbReference type="PROSITE-ProRule" id="PRU10007"/>
    </source>
</evidence>
<dbReference type="InterPro" id="IPR015590">
    <property type="entry name" value="Aldehyde_DH_dom"/>
</dbReference>
<dbReference type="InterPro" id="IPR016161">
    <property type="entry name" value="Ald_DH/histidinol_DH"/>
</dbReference>
<dbReference type="PANTHER" id="PTHR43353">
    <property type="entry name" value="SUCCINATE-SEMIALDEHYDE DEHYDROGENASE, MITOCHONDRIAL"/>
    <property type="match status" value="1"/>
</dbReference>
<dbReference type="AlphaFoldDB" id="A0A5N6DKE2"/>
<organism evidence="5 6">
    <name type="scientific">Aspergillus parasiticus</name>
    <dbReference type="NCBI Taxonomy" id="5067"/>
    <lineage>
        <taxon>Eukaryota</taxon>
        <taxon>Fungi</taxon>
        <taxon>Dikarya</taxon>
        <taxon>Ascomycota</taxon>
        <taxon>Pezizomycotina</taxon>
        <taxon>Eurotiomycetes</taxon>
        <taxon>Eurotiomycetidae</taxon>
        <taxon>Eurotiales</taxon>
        <taxon>Aspergillaceae</taxon>
        <taxon>Aspergillus</taxon>
        <taxon>Aspergillus subgen. Circumdati</taxon>
    </lineage>
</organism>
<name>A0A5N6DKE2_ASPPA</name>
<proteinExistence type="inferred from homology"/>
<dbReference type="VEuPathDB" id="FungiDB:BDV34DRAFT_213085"/>
<evidence type="ECO:0000259" key="4">
    <source>
        <dbReference type="Pfam" id="PF00171"/>
    </source>
</evidence>
<dbReference type="Gene3D" id="3.40.309.10">
    <property type="entry name" value="Aldehyde Dehydrogenase, Chain A, domain 2"/>
    <property type="match status" value="1"/>
</dbReference>
<dbReference type="GO" id="GO:0009450">
    <property type="term" value="P:gamma-aminobutyric acid catabolic process"/>
    <property type="evidence" value="ECO:0007669"/>
    <property type="project" value="TreeGrafter"/>
</dbReference>
<dbReference type="EMBL" id="ML734970">
    <property type="protein sequence ID" value="KAB8205497.1"/>
    <property type="molecule type" value="Genomic_DNA"/>
</dbReference>
<keyword evidence="1 3" id="KW-0560">Oxidoreductase</keyword>
<protein>
    <submittedName>
        <fullName evidence="5">Aldehyde/histidinol dehydrogenase</fullName>
    </submittedName>
</protein>
<accession>A0A5N6DKE2</accession>
<dbReference type="OMA" id="SERCPHT"/>
<reference evidence="5 6" key="1">
    <citation type="submission" date="2019-04" db="EMBL/GenBank/DDBJ databases">
        <title>Fungal friends and foes A comparative genomics study of 23 Aspergillus species from section Flavi.</title>
        <authorList>
            <consortium name="DOE Joint Genome Institute"/>
            <person name="Kjaerbolling I."/>
            <person name="Vesth T.C."/>
            <person name="Frisvad J.C."/>
            <person name="Nybo J.L."/>
            <person name="Theobald S."/>
            <person name="Kildgaard S."/>
            <person name="Petersen T.I."/>
            <person name="Kuo A."/>
            <person name="Sato A."/>
            <person name="Lyhne E.K."/>
            <person name="Kogle M.E."/>
            <person name="Wiebenga A."/>
            <person name="Kun R.S."/>
            <person name="Lubbers R.J."/>
            <person name="Makela M.R."/>
            <person name="Barry K."/>
            <person name="Chovatia M."/>
            <person name="Clum A."/>
            <person name="Daum C."/>
            <person name="Haridas S."/>
            <person name="He G."/>
            <person name="LaButti K."/>
            <person name="Lipzen A."/>
            <person name="Mondo S."/>
            <person name="Pangilinan J."/>
            <person name="Riley R."/>
            <person name="Salamov A."/>
            <person name="Simmons B.A."/>
            <person name="Magnuson J.K."/>
            <person name="Henrissat B."/>
            <person name="Mortensen U.H."/>
            <person name="Larsen T.O."/>
            <person name="De vries R.P."/>
            <person name="Grigoriev I.V."/>
            <person name="Machida M."/>
            <person name="Baker S.E."/>
            <person name="Andersen M.R."/>
        </authorList>
    </citation>
    <scope>NUCLEOTIDE SEQUENCE [LARGE SCALE GENOMIC DNA]</scope>
    <source>
        <strain evidence="5 6">CBS 117618</strain>
    </source>
</reference>
<dbReference type="InterPro" id="IPR029510">
    <property type="entry name" value="Ald_DH_CS_GLU"/>
</dbReference>
<dbReference type="Gene3D" id="3.40.605.10">
    <property type="entry name" value="Aldehyde Dehydrogenase, Chain A, domain 1"/>
    <property type="match status" value="1"/>
</dbReference>
<evidence type="ECO:0000256" key="3">
    <source>
        <dbReference type="RuleBase" id="RU003345"/>
    </source>
</evidence>
<comment type="similarity">
    <text evidence="3">Belongs to the aldehyde dehydrogenase family.</text>
</comment>
<dbReference type="PANTHER" id="PTHR43353:SF6">
    <property type="entry name" value="CYTOPLASMIC ALDEHYDE DEHYDROGENASE (EUROFUNG)"/>
    <property type="match status" value="1"/>
</dbReference>
<dbReference type="InterPro" id="IPR016162">
    <property type="entry name" value="Ald_DH_N"/>
</dbReference>
<dbReference type="InterPro" id="IPR016163">
    <property type="entry name" value="Ald_DH_C"/>
</dbReference>
<sequence length="519" mass="55673">MLMAKRMSTELHAMLEINALLKIKVVGKGVDIKLSGRDLMFPPTPRAVGYGSTRRSRDDSFITNMSTIPLIIDGEDVLLPHDRHGTVANAYAEGPILYQGATKELALQAAQSSAQAFAAWSKTTPIERRTLLFNLAEVLRSRAEEIKRVCDQEISCGPLWAEIITNGAIGMIEEYGALTTSIATGSLPFIQNGYGLVLKEPLGVVLGIAPWNAPIILGLRAVVAPIAAGNVAILKASRSVITTDRRRIIDLLTGDAPEIFDVLINHPDIKKCNFTGSTHVGRIIASQAALALKPVLLELGGKNFTVVLDDADLDLAAQEITKGAFLNNGQICMSTDKVLVTTAVAPALEAKILAILRSINTTSVLISPSAKAKVESLVSDARDKGAQIHTSPTTVNHDVSDRSFPPTVVTGLTPEMKLFEIETFGPVVGIVLVETEEKMTAIMQAANYGLSSSIISRNHYRALKLAGAIQAGAVHINSMTVHDEPTLPHGGYGDSGWGRFGARWGLEEFVQTKVVTLHQ</sequence>
<dbReference type="Pfam" id="PF00171">
    <property type="entry name" value="Aldedh"/>
    <property type="match status" value="1"/>
</dbReference>
<dbReference type="Proteomes" id="UP000326532">
    <property type="component" value="Unassembled WGS sequence"/>
</dbReference>
<gene>
    <name evidence="5" type="ORF">BDV34DRAFT_213085</name>
</gene>
<feature type="active site" evidence="2">
    <location>
        <position position="298"/>
    </location>
</feature>
<evidence type="ECO:0000313" key="5">
    <source>
        <dbReference type="EMBL" id="KAB8205497.1"/>
    </source>
</evidence>
<dbReference type="InterPro" id="IPR050740">
    <property type="entry name" value="Aldehyde_DH_Superfamily"/>
</dbReference>
<evidence type="ECO:0000256" key="1">
    <source>
        <dbReference type="ARBA" id="ARBA00023002"/>
    </source>
</evidence>
<feature type="domain" description="Aldehyde dehydrogenase" evidence="4">
    <location>
        <begin position="99"/>
        <end position="515"/>
    </location>
</feature>
<dbReference type="SUPFAM" id="SSF53720">
    <property type="entry name" value="ALDH-like"/>
    <property type="match status" value="1"/>
</dbReference>
<evidence type="ECO:0000313" key="6">
    <source>
        <dbReference type="Proteomes" id="UP000326532"/>
    </source>
</evidence>
<dbReference type="GO" id="GO:0004777">
    <property type="term" value="F:succinate-semialdehyde dehydrogenase (NAD+) activity"/>
    <property type="evidence" value="ECO:0007669"/>
    <property type="project" value="TreeGrafter"/>
</dbReference>
<keyword evidence="6" id="KW-1185">Reference proteome</keyword>